<gene>
    <name evidence="4" type="ORF">N7509_005938</name>
</gene>
<evidence type="ECO:0000256" key="1">
    <source>
        <dbReference type="ARBA" id="ARBA00004123"/>
    </source>
</evidence>
<dbReference type="AlphaFoldDB" id="A0A9W9W3C0"/>
<evidence type="ECO:0000313" key="4">
    <source>
        <dbReference type="EMBL" id="KAJ5397825.1"/>
    </source>
</evidence>
<dbReference type="EMBL" id="JAPZBU010000006">
    <property type="protein sequence ID" value="KAJ5397825.1"/>
    <property type="molecule type" value="Genomic_DNA"/>
</dbReference>
<accession>A0A9W9W3C0</accession>
<dbReference type="InterPro" id="IPR016848">
    <property type="entry name" value="RNase_P/MRP_Rpp29-subunit"/>
</dbReference>
<dbReference type="Gene3D" id="2.30.30.210">
    <property type="entry name" value="Ribonuclease P/MRP, subunit p29"/>
    <property type="match status" value="1"/>
</dbReference>
<dbReference type="GeneID" id="81369555"/>
<sequence length="228" mass="25771">MTDSPTPKQHIAHTLLSRAHSPDSATQQFTERIKQKPLYLRPTSPSASDNRSRRRLHRLQKKEYFRRHQRPQPLSAREKRSSGLHDLPKDECKYAIFKGLHELWISYMQELLDLGGSAARGRCSLTPSSHGAKLVSADYHGAEVEVVRSRSSGRVGLKGIVVRDTKFTFVIVTAKDEVKSKWYLVTVVVLAYCYLKLTGLNDYSDSERTYGLQIYCAAASTDERGVCS</sequence>
<reference evidence="4" key="1">
    <citation type="submission" date="2022-12" db="EMBL/GenBank/DDBJ databases">
        <authorList>
            <person name="Petersen C."/>
        </authorList>
    </citation>
    <scope>NUCLEOTIDE SEQUENCE</scope>
    <source>
        <strain evidence="4">IBT 29677</strain>
    </source>
</reference>
<dbReference type="GO" id="GO:0005634">
    <property type="term" value="C:nucleus"/>
    <property type="evidence" value="ECO:0007669"/>
    <property type="project" value="UniProtKB-SubCell"/>
</dbReference>
<dbReference type="GO" id="GO:0030677">
    <property type="term" value="C:ribonuclease P complex"/>
    <property type="evidence" value="ECO:0007669"/>
    <property type="project" value="InterPro"/>
</dbReference>
<dbReference type="Pfam" id="PF01868">
    <property type="entry name" value="RNase_P-MRP_p29"/>
    <property type="match status" value="1"/>
</dbReference>
<dbReference type="PANTHER" id="PTHR13348:SF0">
    <property type="entry name" value="RIBONUCLEASE P PROTEIN SUBUNIT P29"/>
    <property type="match status" value="1"/>
</dbReference>
<dbReference type="SUPFAM" id="SSF101744">
    <property type="entry name" value="Rof/RNase P subunit-like"/>
    <property type="match status" value="1"/>
</dbReference>
<dbReference type="OrthoDB" id="124041at2759"/>
<evidence type="ECO:0000313" key="5">
    <source>
        <dbReference type="Proteomes" id="UP001147747"/>
    </source>
</evidence>
<dbReference type="GO" id="GO:0033204">
    <property type="term" value="F:ribonuclease P RNA binding"/>
    <property type="evidence" value="ECO:0007669"/>
    <property type="project" value="InterPro"/>
</dbReference>
<protein>
    <submittedName>
        <fullName evidence="4">Uncharacterized protein</fullName>
    </submittedName>
</protein>
<dbReference type="PANTHER" id="PTHR13348">
    <property type="entry name" value="RIBONUCLEASE P SUBUNIT P29"/>
    <property type="match status" value="1"/>
</dbReference>
<dbReference type="GO" id="GO:0000172">
    <property type="term" value="C:ribonuclease MRP complex"/>
    <property type="evidence" value="ECO:0007669"/>
    <property type="project" value="InterPro"/>
</dbReference>
<comment type="caution">
    <text evidence="4">The sequence shown here is derived from an EMBL/GenBank/DDBJ whole genome shotgun (WGS) entry which is preliminary data.</text>
</comment>
<dbReference type="RefSeq" id="XP_056489877.1">
    <property type="nucleotide sequence ID" value="XM_056630575.1"/>
</dbReference>
<dbReference type="InterPro" id="IPR023534">
    <property type="entry name" value="Rof/RNase_P-like"/>
</dbReference>
<dbReference type="SMART" id="SM00538">
    <property type="entry name" value="POP4"/>
    <property type="match status" value="1"/>
</dbReference>
<feature type="compositionally biased region" description="Basic residues" evidence="3">
    <location>
        <begin position="52"/>
        <end position="70"/>
    </location>
</feature>
<keyword evidence="5" id="KW-1185">Reference proteome</keyword>
<name>A0A9W9W3C0_9EURO</name>
<reference evidence="4" key="2">
    <citation type="journal article" date="2023" name="IMA Fungus">
        <title>Comparative genomic study of the Penicillium genus elucidates a diverse pangenome and 15 lateral gene transfer events.</title>
        <authorList>
            <person name="Petersen C."/>
            <person name="Sorensen T."/>
            <person name="Nielsen M.R."/>
            <person name="Sondergaard T.E."/>
            <person name="Sorensen J.L."/>
            <person name="Fitzpatrick D.A."/>
            <person name="Frisvad J.C."/>
            <person name="Nielsen K.L."/>
        </authorList>
    </citation>
    <scope>NUCLEOTIDE SEQUENCE</scope>
    <source>
        <strain evidence="4">IBT 29677</strain>
    </source>
</reference>
<organism evidence="4 5">
    <name type="scientific">Penicillium cosmopolitanum</name>
    <dbReference type="NCBI Taxonomy" id="1131564"/>
    <lineage>
        <taxon>Eukaryota</taxon>
        <taxon>Fungi</taxon>
        <taxon>Dikarya</taxon>
        <taxon>Ascomycota</taxon>
        <taxon>Pezizomycotina</taxon>
        <taxon>Eurotiomycetes</taxon>
        <taxon>Eurotiomycetidae</taxon>
        <taxon>Eurotiales</taxon>
        <taxon>Aspergillaceae</taxon>
        <taxon>Penicillium</taxon>
    </lineage>
</organism>
<proteinExistence type="inferred from homology"/>
<evidence type="ECO:0000256" key="3">
    <source>
        <dbReference type="SAM" id="MobiDB-lite"/>
    </source>
</evidence>
<dbReference type="InterPro" id="IPR036980">
    <property type="entry name" value="RNase_P/MRP_Rpp29_sf"/>
</dbReference>
<dbReference type="Proteomes" id="UP001147747">
    <property type="component" value="Unassembled WGS sequence"/>
</dbReference>
<dbReference type="GO" id="GO:0001682">
    <property type="term" value="P:tRNA 5'-leader removal"/>
    <property type="evidence" value="ECO:0007669"/>
    <property type="project" value="InterPro"/>
</dbReference>
<comment type="subcellular location">
    <subcellularLocation>
        <location evidence="1">Nucleus</location>
    </subcellularLocation>
</comment>
<evidence type="ECO:0000256" key="2">
    <source>
        <dbReference type="ARBA" id="ARBA00006181"/>
    </source>
</evidence>
<comment type="similarity">
    <text evidence="2">Belongs to the eukaryotic/archaeal RNase P protein component 1 family.</text>
</comment>
<dbReference type="GO" id="GO:0006364">
    <property type="term" value="P:rRNA processing"/>
    <property type="evidence" value="ECO:0007669"/>
    <property type="project" value="TreeGrafter"/>
</dbReference>
<dbReference type="InterPro" id="IPR002730">
    <property type="entry name" value="Rpp29/RNP1"/>
</dbReference>
<feature type="region of interest" description="Disordered" evidence="3">
    <location>
        <begin position="1"/>
        <end position="83"/>
    </location>
</feature>